<keyword evidence="2" id="KW-1185">Reference proteome</keyword>
<proteinExistence type="predicted"/>
<evidence type="ECO:0000313" key="1">
    <source>
        <dbReference type="EMBL" id="ALH23226.1"/>
    </source>
</evidence>
<gene>
    <name evidence="1" type="ORF">ceV_320</name>
</gene>
<dbReference type="EMBL" id="KT820662">
    <property type="protein sequence ID" value="ALH23226.1"/>
    <property type="molecule type" value="Genomic_DNA"/>
</dbReference>
<reference evidence="1 2" key="1">
    <citation type="journal article" date="2015" name="Genome Announc.">
        <title>The 474-Kilobase-Pair Complete Genome Sequence of CeV-01B, a Virus Infecting Haptolina (Chrysochromulina) ericina (Prymnesiophyceae).</title>
        <authorList>
            <person name="Gallot-Lavallee L."/>
            <person name="Pagarete A."/>
            <person name="Legendre M."/>
            <person name="Santini S."/>
            <person name="Sandaa R.A."/>
            <person name="Himmelbauer H."/>
            <person name="Ogata H."/>
            <person name="Bratbak G."/>
            <person name="Claverie J.M."/>
        </authorList>
    </citation>
    <scope>NUCLEOTIDE SEQUENCE [LARGE SCALE GENOMIC DNA]</scope>
    <source>
        <strain evidence="1">CeV-01B</strain>
    </source>
</reference>
<name>A0A0N9R3X2_9VIRU</name>
<sequence length="64" mass="7536">MNIDNSVLLHNNCTRLLRKNSNQLLVDEVMYKLFNCKTSDSENKKNKKNFIELLLSICCCHFEN</sequence>
<dbReference type="KEGG" id="vg:26049187"/>
<accession>A0A0N9R3X2</accession>
<dbReference type="Proteomes" id="UP000203826">
    <property type="component" value="Segment"/>
</dbReference>
<organism evidence="1 2">
    <name type="scientific">Chrysochromulina ericina virus CeV-01B</name>
    <dbReference type="NCBI Taxonomy" id="3070830"/>
    <lineage>
        <taxon>Viruses</taxon>
        <taxon>Varidnaviria</taxon>
        <taxon>Bamfordvirae</taxon>
        <taxon>Nucleocytoviricota</taxon>
        <taxon>Megaviricetes</taxon>
        <taxon>Imitervirales</taxon>
        <taxon>Mesomimiviridae</taxon>
        <taxon>Tethysvirus</taxon>
        <taxon>Tethysvirus raunefjordenense</taxon>
    </lineage>
</organism>
<protein>
    <submittedName>
        <fullName evidence="1">Uncharacterized protein</fullName>
    </submittedName>
</protein>
<evidence type="ECO:0000313" key="2">
    <source>
        <dbReference type="Proteomes" id="UP000203826"/>
    </source>
</evidence>